<accession>A0ABT1NHG2</accession>
<organism evidence="6 7">
    <name type="scientific">Lutispora saccharofermentans</name>
    <dbReference type="NCBI Taxonomy" id="3024236"/>
    <lineage>
        <taxon>Bacteria</taxon>
        <taxon>Bacillati</taxon>
        <taxon>Bacillota</taxon>
        <taxon>Clostridia</taxon>
        <taxon>Lutisporales</taxon>
        <taxon>Lutisporaceae</taxon>
        <taxon>Lutispora</taxon>
    </lineage>
</organism>
<name>A0ABT1NHG2_9FIRM</name>
<evidence type="ECO:0000313" key="6">
    <source>
        <dbReference type="EMBL" id="MCQ1530695.1"/>
    </source>
</evidence>
<dbReference type="EMBL" id="JAJEKE010000014">
    <property type="protein sequence ID" value="MCQ1530695.1"/>
    <property type="molecule type" value="Genomic_DNA"/>
</dbReference>
<keyword evidence="3" id="KW-0238">DNA-binding</keyword>
<dbReference type="PROSITE" id="PS50931">
    <property type="entry name" value="HTH_LYSR"/>
    <property type="match status" value="1"/>
</dbReference>
<keyword evidence="4" id="KW-0804">Transcription</keyword>
<evidence type="ECO:0000256" key="4">
    <source>
        <dbReference type="ARBA" id="ARBA00023163"/>
    </source>
</evidence>
<dbReference type="SUPFAM" id="SSF46785">
    <property type="entry name" value="Winged helix' DNA-binding domain"/>
    <property type="match status" value="1"/>
</dbReference>
<dbReference type="InterPro" id="IPR005119">
    <property type="entry name" value="LysR_subst-bd"/>
</dbReference>
<dbReference type="PANTHER" id="PTHR30126">
    <property type="entry name" value="HTH-TYPE TRANSCRIPTIONAL REGULATOR"/>
    <property type="match status" value="1"/>
</dbReference>
<evidence type="ECO:0000256" key="2">
    <source>
        <dbReference type="ARBA" id="ARBA00023015"/>
    </source>
</evidence>
<dbReference type="InterPro" id="IPR047788">
    <property type="entry name" value="LysR-like_Sec_metab"/>
</dbReference>
<dbReference type="Pfam" id="PF00126">
    <property type="entry name" value="HTH_1"/>
    <property type="match status" value="1"/>
</dbReference>
<comment type="caution">
    <text evidence="6">The sequence shown here is derived from an EMBL/GenBank/DDBJ whole genome shotgun (WGS) entry which is preliminary data.</text>
</comment>
<evidence type="ECO:0000256" key="1">
    <source>
        <dbReference type="ARBA" id="ARBA00009437"/>
    </source>
</evidence>
<evidence type="ECO:0000313" key="7">
    <source>
        <dbReference type="Proteomes" id="UP001651880"/>
    </source>
</evidence>
<dbReference type="InterPro" id="IPR036388">
    <property type="entry name" value="WH-like_DNA-bd_sf"/>
</dbReference>
<dbReference type="InterPro" id="IPR000847">
    <property type="entry name" value="LysR_HTH_N"/>
</dbReference>
<protein>
    <submittedName>
        <fullName evidence="6">LysR family transcriptional regulator</fullName>
    </submittedName>
</protein>
<dbReference type="RefSeq" id="WP_255228218.1">
    <property type="nucleotide sequence ID" value="NZ_JAJEKE010000014.1"/>
</dbReference>
<dbReference type="NCBIfam" id="NF040786">
    <property type="entry name" value="LysR_Sec_metab"/>
    <property type="match status" value="1"/>
</dbReference>
<evidence type="ECO:0000259" key="5">
    <source>
        <dbReference type="PROSITE" id="PS50931"/>
    </source>
</evidence>
<proteinExistence type="inferred from homology"/>
<sequence>MDFRQIEAFCAVVEENSFSKAAQKLCVTQPTISTHINSLEKELNTQLISRTTKSIAITDDGISFYEYASSILRIRQRIYQRYDSSGNNFIHLGASTIPSAYILPEILVKYHDECPLVSFDIWQSDSLGVIEKVIDGSLDLGITGVETAHKSCVCESFCDDELIIAAPATEHYIRLKEQDNSLNKLLNEPIILRESGSGTKKEADKLLESLGMSNVSLNVIAHMNDLESIKRSIASGLGISILSYKSVKDMIESGKLIYFHINEKRITRNFYIIYRKNYLQSKQLQHFINFIKTYVKNQEE</sequence>
<gene>
    <name evidence="6" type="ORF">LJD61_14225</name>
</gene>
<keyword evidence="2" id="KW-0805">Transcription regulation</keyword>
<reference evidence="6 7" key="1">
    <citation type="submission" date="2021-10" db="EMBL/GenBank/DDBJ databases">
        <title>Lutispora strain m25 sp. nov., a thermophilic, non-spore-forming bacterium isolated from a lab-scale methanogenic bioreactor digesting anaerobic sludge.</title>
        <authorList>
            <person name="El Houari A."/>
            <person name="Mcdonald J."/>
        </authorList>
    </citation>
    <scope>NUCLEOTIDE SEQUENCE [LARGE SCALE GENOMIC DNA]</scope>
    <source>
        <strain evidence="7">m25</strain>
    </source>
</reference>
<dbReference type="PRINTS" id="PR00039">
    <property type="entry name" value="HTHLYSR"/>
</dbReference>
<dbReference type="Pfam" id="PF03466">
    <property type="entry name" value="LysR_substrate"/>
    <property type="match status" value="1"/>
</dbReference>
<keyword evidence="7" id="KW-1185">Reference proteome</keyword>
<comment type="similarity">
    <text evidence="1">Belongs to the LysR transcriptional regulatory family.</text>
</comment>
<dbReference type="Gene3D" id="1.10.10.10">
    <property type="entry name" value="Winged helix-like DNA-binding domain superfamily/Winged helix DNA-binding domain"/>
    <property type="match status" value="1"/>
</dbReference>
<dbReference type="PANTHER" id="PTHR30126:SF64">
    <property type="entry name" value="HTH-TYPE TRANSCRIPTIONAL REGULATOR CITR"/>
    <property type="match status" value="1"/>
</dbReference>
<dbReference type="SUPFAM" id="SSF53850">
    <property type="entry name" value="Periplasmic binding protein-like II"/>
    <property type="match status" value="1"/>
</dbReference>
<evidence type="ECO:0000256" key="3">
    <source>
        <dbReference type="ARBA" id="ARBA00023125"/>
    </source>
</evidence>
<dbReference type="Gene3D" id="3.40.190.290">
    <property type="match status" value="1"/>
</dbReference>
<dbReference type="InterPro" id="IPR036390">
    <property type="entry name" value="WH_DNA-bd_sf"/>
</dbReference>
<feature type="domain" description="HTH lysR-type" evidence="5">
    <location>
        <begin position="1"/>
        <end position="58"/>
    </location>
</feature>
<dbReference type="Proteomes" id="UP001651880">
    <property type="component" value="Unassembled WGS sequence"/>
</dbReference>